<keyword evidence="4" id="KW-1185">Reference proteome</keyword>
<evidence type="ECO:0000256" key="1">
    <source>
        <dbReference type="SAM" id="MobiDB-lite"/>
    </source>
</evidence>
<evidence type="ECO:0008006" key="5">
    <source>
        <dbReference type="Google" id="ProtNLM"/>
    </source>
</evidence>
<name>A0ABX0MW65_9BURK</name>
<feature type="transmembrane region" description="Helical" evidence="2">
    <location>
        <begin position="125"/>
        <end position="144"/>
    </location>
</feature>
<feature type="transmembrane region" description="Helical" evidence="2">
    <location>
        <begin position="60"/>
        <end position="78"/>
    </location>
</feature>
<comment type="caution">
    <text evidence="3">The sequence shown here is derived from an EMBL/GenBank/DDBJ whole genome shotgun (WGS) entry which is preliminary data.</text>
</comment>
<keyword evidence="2" id="KW-1133">Transmembrane helix</keyword>
<gene>
    <name evidence="3" type="ORF">F1735_15850</name>
</gene>
<feature type="transmembrane region" description="Helical" evidence="2">
    <location>
        <begin position="90"/>
        <end position="113"/>
    </location>
</feature>
<reference evidence="3 4" key="1">
    <citation type="submission" date="2019-10" db="EMBL/GenBank/DDBJ databases">
        <title>Taxonomy of Antarctic Massilia spp.: description of Massilia rubra sp. nov., Massilia aquatica sp. nov., Massilia mucilaginosa sp. nov., Massilia frigida sp. nov. isolated from streams, lakes and regoliths.</title>
        <authorList>
            <person name="Holochova P."/>
            <person name="Sedlacek I."/>
            <person name="Kralova S."/>
            <person name="Maslanova I."/>
            <person name="Busse H.-J."/>
            <person name="Stankova E."/>
            <person name="Vrbovska V."/>
            <person name="Kovarovic V."/>
            <person name="Bartak M."/>
            <person name="Svec P."/>
            <person name="Pantucek R."/>
        </authorList>
    </citation>
    <scope>NUCLEOTIDE SEQUENCE [LARGE SCALE GENOMIC DNA]</scope>
    <source>
        <strain evidence="3 4">CCM 8694</strain>
    </source>
</reference>
<dbReference type="RefSeq" id="WP_167237838.1">
    <property type="nucleotide sequence ID" value="NZ_WHJF01000038.1"/>
</dbReference>
<organism evidence="3 4">
    <name type="scientific">Massilia genomosp. 1</name>
    <dbReference type="NCBI Taxonomy" id="2609280"/>
    <lineage>
        <taxon>Bacteria</taxon>
        <taxon>Pseudomonadati</taxon>
        <taxon>Pseudomonadota</taxon>
        <taxon>Betaproteobacteria</taxon>
        <taxon>Burkholderiales</taxon>
        <taxon>Oxalobacteraceae</taxon>
        <taxon>Telluria group</taxon>
        <taxon>Massilia</taxon>
    </lineage>
</organism>
<keyword evidence="2" id="KW-0472">Membrane</keyword>
<feature type="transmembrane region" description="Helical" evidence="2">
    <location>
        <begin position="27"/>
        <end position="48"/>
    </location>
</feature>
<dbReference type="EMBL" id="WHJF01000038">
    <property type="protein sequence ID" value="NHZ63757.1"/>
    <property type="molecule type" value="Genomic_DNA"/>
</dbReference>
<dbReference type="Proteomes" id="UP000610594">
    <property type="component" value="Unassembled WGS sequence"/>
</dbReference>
<evidence type="ECO:0000313" key="4">
    <source>
        <dbReference type="Proteomes" id="UP000610594"/>
    </source>
</evidence>
<feature type="transmembrane region" description="Helical" evidence="2">
    <location>
        <begin position="769"/>
        <end position="789"/>
    </location>
</feature>
<keyword evidence="2" id="KW-0812">Transmembrane</keyword>
<evidence type="ECO:0000313" key="3">
    <source>
        <dbReference type="EMBL" id="NHZ63757.1"/>
    </source>
</evidence>
<proteinExistence type="predicted"/>
<accession>A0ABX0MW65</accession>
<feature type="transmembrane region" description="Helical" evidence="2">
    <location>
        <begin position="164"/>
        <end position="183"/>
    </location>
</feature>
<protein>
    <recommendedName>
        <fullName evidence="5">VIT domain-containing protein</fullName>
    </recommendedName>
</protein>
<sequence length="804" mass="84931">MIEHHDTASTTVTPAELPALNSFTRAALRWGGVMLPLIALGMLFASMYTAQMTLSGSFSVHLVLIAIVALANAILVGAMRCGQEVLARPLALLHAVATGASAAYALLSLPLSVAGVASLACHGRAFPLLASLAPLLALSATLAARRLHDQRARRSGGAPLPRAWPAVLLALALIGALELPSAITRVGMRMAAGPAPATSASGIRLLRYLGIERIILRRCYSEHRESADLAAIVLGMNGATSMEDARAIYYRLTGTPFSAMPHPVGSAWLPWKIYDRERHSAVVGRVAKLRLSASRIDGTIDARAALGSLEWTMLFHNDADHVSEARARIIVPAGAVVTRVTLWDDGGEHTLPAAGGATAREAEFAEPDVRRAPVMVSTAGRDRILLNLPNVPGEGELTVRIAMSVPLVLNEPALGYLQLPSFSEHNFAIAPALRHAVTVQSDSALRGAPGMREEAGDPLAFALRGEFAEPLPGMGAAIIGALRTPAETHAWSPDPSTPGGAIVQVIGQQAARIPRRVALVIDGSAALAAQREQLARAATSFPGNVELGVIVAGAQAPQVFLHDTSDSLASVRHLQDIAFEGGHDNSAALLMAWEWAAASSDGAVVWIHGPQPLMPGSADALLQHYRQRPTQVRMYGLEAATGPNVLWEKMDGVAALASVPRIASLHDDLVRLLTGWRPAAQQVVVERGRASAAQPAREQASAHLALLWAGERAAPLREHGAQATPAQAEELQGLDELLTDTWSAPPPALKTQAEKAQEAQEMAPSGEDGAISVGASWLMLAIALAVLGWRLRFHRRTPYPASPE</sequence>
<evidence type="ECO:0000256" key="2">
    <source>
        <dbReference type="SAM" id="Phobius"/>
    </source>
</evidence>
<feature type="region of interest" description="Disordered" evidence="1">
    <location>
        <begin position="745"/>
        <end position="767"/>
    </location>
</feature>